<comment type="caution">
    <text evidence="2">The sequence shown here is derived from an EMBL/GenBank/DDBJ whole genome shotgun (WGS) entry which is preliminary data.</text>
</comment>
<keyword evidence="3" id="KW-1185">Reference proteome</keyword>
<dbReference type="Proteomes" id="UP001221757">
    <property type="component" value="Unassembled WGS sequence"/>
</dbReference>
<evidence type="ECO:0000313" key="3">
    <source>
        <dbReference type="Proteomes" id="UP001221757"/>
    </source>
</evidence>
<organism evidence="2 3">
    <name type="scientific">Mycena rosella</name>
    <name type="common">Pink bonnet</name>
    <name type="synonym">Agaricus rosellus</name>
    <dbReference type="NCBI Taxonomy" id="1033263"/>
    <lineage>
        <taxon>Eukaryota</taxon>
        <taxon>Fungi</taxon>
        <taxon>Dikarya</taxon>
        <taxon>Basidiomycota</taxon>
        <taxon>Agaricomycotina</taxon>
        <taxon>Agaricomycetes</taxon>
        <taxon>Agaricomycetidae</taxon>
        <taxon>Agaricales</taxon>
        <taxon>Marasmiineae</taxon>
        <taxon>Mycenaceae</taxon>
        <taxon>Mycena</taxon>
    </lineage>
</organism>
<proteinExistence type="predicted"/>
<sequence length="507" mass="57019">MKEYLQDVQGQAMKDVGVWEWSDWVREDLSEVWHEFHLRPICLDTPLQKTTDERHVAKRQLMEQSPGMLTGPDGVRLLNEVWLPWYVLSATVTEAEINAATLRTGKKHRTAPGFADLRIAVVMWKHTTVSVQAFSIFNNHLDSEATFESFVVDGQSMSRRNPYAVGEKGKGLPTGTQYFWQGTHTWSTVFEATKRLQASKTQQSTVPRTEKAAASEDKIPKDRQPGVSFRIGHTIDTLKMSPKDFLQVRKDDLMPWTIWRVRCKQTPSPISTRPRNAPVAIDNNEDCSRVEADEVSITVIGLDGSLEPAYLFSAIYGIVPPSHAWRVKGSPVQFFLADKRVQAAGEHFHARFYHRDHGIHLNRLSINDHGDLSLTADRIAIVHNHKVRKYQADLGSSADDGFRTIPELGAANEYRTAFNAAICVMHPNIPAEASIYPTATDDAAFCRELGYTPVQVPFDARSVMRASGAHIDIRQHARQLLLEVPPLPHAQLDRLRTAITILALDVP</sequence>
<dbReference type="EMBL" id="JARKIE010000111">
    <property type="protein sequence ID" value="KAJ7683097.1"/>
    <property type="molecule type" value="Genomic_DNA"/>
</dbReference>
<gene>
    <name evidence="2" type="ORF">B0H17DRAFT_1181716</name>
</gene>
<protein>
    <submittedName>
        <fullName evidence="2">Uncharacterized protein</fullName>
    </submittedName>
</protein>
<dbReference type="AlphaFoldDB" id="A0AAD7GEX7"/>
<evidence type="ECO:0000313" key="2">
    <source>
        <dbReference type="EMBL" id="KAJ7683097.1"/>
    </source>
</evidence>
<feature type="compositionally biased region" description="Polar residues" evidence="1">
    <location>
        <begin position="197"/>
        <end position="207"/>
    </location>
</feature>
<name>A0AAD7GEX7_MYCRO</name>
<accession>A0AAD7GEX7</accession>
<evidence type="ECO:0000256" key="1">
    <source>
        <dbReference type="SAM" id="MobiDB-lite"/>
    </source>
</evidence>
<reference evidence="2" key="1">
    <citation type="submission" date="2023-03" db="EMBL/GenBank/DDBJ databases">
        <title>Massive genome expansion in bonnet fungi (Mycena s.s.) driven by repeated elements and novel gene families across ecological guilds.</title>
        <authorList>
            <consortium name="Lawrence Berkeley National Laboratory"/>
            <person name="Harder C.B."/>
            <person name="Miyauchi S."/>
            <person name="Viragh M."/>
            <person name="Kuo A."/>
            <person name="Thoen E."/>
            <person name="Andreopoulos B."/>
            <person name="Lu D."/>
            <person name="Skrede I."/>
            <person name="Drula E."/>
            <person name="Henrissat B."/>
            <person name="Morin E."/>
            <person name="Kohler A."/>
            <person name="Barry K."/>
            <person name="LaButti K."/>
            <person name="Morin E."/>
            <person name="Salamov A."/>
            <person name="Lipzen A."/>
            <person name="Mereny Z."/>
            <person name="Hegedus B."/>
            <person name="Baldrian P."/>
            <person name="Stursova M."/>
            <person name="Weitz H."/>
            <person name="Taylor A."/>
            <person name="Grigoriev I.V."/>
            <person name="Nagy L.G."/>
            <person name="Martin F."/>
            <person name="Kauserud H."/>
        </authorList>
    </citation>
    <scope>NUCLEOTIDE SEQUENCE</scope>
    <source>
        <strain evidence="2">CBHHK067</strain>
    </source>
</reference>
<feature type="compositionally biased region" description="Basic and acidic residues" evidence="1">
    <location>
        <begin position="208"/>
        <end position="224"/>
    </location>
</feature>
<feature type="region of interest" description="Disordered" evidence="1">
    <location>
        <begin position="197"/>
        <end position="226"/>
    </location>
</feature>